<dbReference type="Proteomes" id="UP000192478">
    <property type="component" value="Chromosome"/>
</dbReference>
<dbReference type="RefSeq" id="WP_070963816.1">
    <property type="nucleotide sequence ID" value="NZ_CP017603.1"/>
</dbReference>
<accession>A0AAC9RQU3</accession>
<organism evidence="7 9">
    <name type="scientific">Clostridium formicaceticum</name>
    <dbReference type="NCBI Taxonomy" id="1497"/>
    <lineage>
        <taxon>Bacteria</taxon>
        <taxon>Bacillati</taxon>
        <taxon>Bacillota</taxon>
        <taxon>Clostridia</taxon>
        <taxon>Eubacteriales</taxon>
        <taxon>Clostridiaceae</taxon>
        <taxon>Clostridium</taxon>
    </lineage>
</organism>
<dbReference type="EC" id="2.4.1.187" evidence="5"/>
<evidence type="ECO:0000313" key="9">
    <source>
        <dbReference type="Proteomes" id="UP000192478"/>
    </source>
</evidence>
<dbReference type="Pfam" id="PF03808">
    <property type="entry name" value="Glyco_tran_WecG"/>
    <property type="match status" value="1"/>
</dbReference>
<keyword evidence="2 5" id="KW-0808">Transferase</keyword>
<evidence type="ECO:0000256" key="5">
    <source>
        <dbReference type="HAMAP-Rule" id="MF_02070"/>
    </source>
</evidence>
<reference evidence="7 9" key="2">
    <citation type="submission" date="2017-03" db="EMBL/GenBank/DDBJ databases">
        <title>Complete sequence of Clostridium formicaceticum DSM 92.</title>
        <authorList>
            <person name="Poehlein A."/>
            <person name="Karl M."/>
            <person name="Bengelsdorf F.R."/>
            <person name="Duerre P."/>
            <person name="Daniel R."/>
        </authorList>
    </citation>
    <scope>NUCLEOTIDE SEQUENCE [LARGE SCALE GENOMIC DNA]</scope>
    <source>
        <strain evidence="7 9">DSM 92</strain>
    </source>
</reference>
<keyword evidence="1 5" id="KW-0328">Glycosyltransferase</keyword>
<keyword evidence="4 5" id="KW-0961">Cell wall biogenesis/degradation</keyword>
<keyword evidence="8" id="KW-1185">Reference proteome</keyword>
<dbReference type="InterPro" id="IPR034714">
    <property type="entry name" value="TagA_TarA"/>
</dbReference>
<evidence type="ECO:0000313" key="8">
    <source>
        <dbReference type="Proteomes" id="UP000177894"/>
    </source>
</evidence>
<dbReference type="InterPro" id="IPR004629">
    <property type="entry name" value="WecG_TagA_CpsF"/>
</dbReference>
<evidence type="ECO:0000256" key="4">
    <source>
        <dbReference type="ARBA" id="ARBA00023316"/>
    </source>
</evidence>
<dbReference type="NCBIfam" id="TIGR00696">
    <property type="entry name" value="wecG_tagA_cpsF"/>
    <property type="match status" value="1"/>
</dbReference>
<evidence type="ECO:0000313" key="7">
    <source>
        <dbReference type="EMBL" id="ARE89228.1"/>
    </source>
</evidence>
<evidence type="ECO:0000256" key="3">
    <source>
        <dbReference type="ARBA" id="ARBA00022944"/>
    </source>
</evidence>
<dbReference type="PANTHER" id="PTHR34136">
    <property type="match status" value="1"/>
</dbReference>
<dbReference type="GO" id="GO:0019350">
    <property type="term" value="P:teichoic acid biosynthetic process"/>
    <property type="evidence" value="ECO:0007669"/>
    <property type="project" value="UniProtKB-UniRule"/>
</dbReference>
<comment type="similarity">
    <text evidence="5">Belongs to the glycosyltransferase 26 family. TagA/TarA subfamily.</text>
</comment>
<dbReference type="HAMAP" id="MF_02070">
    <property type="entry name" value="TagA_TarA"/>
    <property type="match status" value="1"/>
</dbReference>
<dbReference type="GO" id="GO:0047244">
    <property type="term" value="F:N-acetylglucosaminyldiphosphoundecaprenol N-acetyl-beta-D-mannosaminyltransferase activity"/>
    <property type="evidence" value="ECO:0007669"/>
    <property type="project" value="UniProtKB-UniRule"/>
</dbReference>
<evidence type="ECO:0000256" key="1">
    <source>
        <dbReference type="ARBA" id="ARBA00022676"/>
    </source>
</evidence>
<dbReference type="CDD" id="cd06533">
    <property type="entry name" value="Glyco_transf_WecG_TagA"/>
    <property type="match status" value="1"/>
</dbReference>
<comment type="function">
    <text evidence="5">Catalyzes the conversion of GlcNAc-PP-undecaprenol into ManNAc-GlcNAc-PP-undecaprenol, the first committed lipid intermediate in the de novo synthesis of teichoic acid.</text>
</comment>
<protein>
    <recommendedName>
        <fullName evidence="5">N-acetylglucosaminyldiphosphoundecaprenol N-acetyl-beta-D-mannosaminyltransferase</fullName>
        <ecNumber evidence="5">2.4.1.187</ecNumber>
    </recommendedName>
    <alternativeName>
        <fullName evidence="5">N-acetylmannosaminyltransferase</fullName>
    </alternativeName>
    <alternativeName>
        <fullName evidence="5">UDP-N-acetylmannosamine transferase</fullName>
    </alternativeName>
    <alternativeName>
        <fullName evidence="5">UDP-N-acetylmannosamine:N-acetylglucosaminyl pyrophosphorylundecaprenol N-acetylmannosaminyltransferase</fullName>
    </alternativeName>
</protein>
<comment type="pathway">
    <text evidence="5">Cell wall biogenesis; teichoic acid biosynthesis.</text>
</comment>
<dbReference type="KEGG" id="cfm:BJL90_01985"/>
<dbReference type="GO" id="GO:0071555">
    <property type="term" value="P:cell wall organization"/>
    <property type="evidence" value="ECO:0007669"/>
    <property type="project" value="UniProtKB-KW"/>
</dbReference>
<dbReference type="Proteomes" id="UP000177894">
    <property type="component" value="Chromosome"/>
</dbReference>
<dbReference type="AlphaFoldDB" id="A0AAC9RQU3"/>
<dbReference type="EMBL" id="CP020559">
    <property type="protein sequence ID" value="ARE89228.1"/>
    <property type="molecule type" value="Genomic_DNA"/>
</dbReference>
<comment type="catalytic activity">
    <reaction evidence="5">
        <text>UDP-N-acetyl-alpha-D-mannosamine + N-acetyl-alpha-D-glucosaminyl-di-trans,octa-cis-undecaprenyl diphosphate = N-acetyl-beta-D-mannosaminyl-(1-&gt;4)-N-acetyl-alpha-D-glucosaminyl di-trans,octa-cis-undecaprenyl diphosphate + UDP + H(+)</text>
        <dbReference type="Rhea" id="RHEA:16053"/>
        <dbReference type="ChEBI" id="CHEBI:15378"/>
        <dbReference type="ChEBI" id="CHEBI:58223"/>
        <dbReference type="ChEBI" id="CHEBI:62959"/>
        <dbReference type="ChEBI" id="CHEBI:68623"/>
        <dbReference type="ChEBI" id="CHEBI:132210"/>
        <dbReference type="EC" id="2.4.1.187"/>
    </reaction>
</comment>
<name>A0AAC9RQU3_9CLOT</name>
<evidence type="ECO:0000256" key="2">
    <source>
        <dbReference type="ARBA" id="ARBA00022679"/>
    </source>
</evidence>
<reference evidence="6 8" key="1">
    <citation type="submission" date="2016-10" db="EMBL/GenBank/DDBJ databases">
        <title>Complete Genome Sequence of Acetogen Clostridium formicoaceticum ATCC 27076.</title>
        <authorList>
            <person name="Bao T."/>
            <person name="Cheng C."/>
            <person name="Zhao J."/>
            <person name="Yang S.-T."/>
            <person name="Wang J."/>
            <person name="Wang M."/>
        </authorList>
    </citation>
    <scope>NUCLEOTIDE SEQUENCE [LARGE SCALE GENOMIC DNA]</scope>
    <source>
        <strain evidence="6 8">ATCC 27076</strain>
    </source>
</reference>
<sequence>MRNQVKILGVPIDQITEEEAFYRLTSFLEGSTVKKVYTPNPEIIMMAQQDEALFRVLEEADLVLPDGIGLIIASKIKGLGLKERVTGIDTMDKLLTYCGEKGKSIFLLGGKPGTAALACENMKKQYKGIKIAGFYHGYFQGKDEPEIIEEINQANPDILFVCLGAPKQEKWIYKYQHQLNCKLAMGVGGSVDIYAGTAKRAPILFQKLGLEWFYRLAKEPWRIKRMMALPKFLIRVTLKE</sequence>
<gene>
    <name evidence="7" type="primary">tagA</name>
    <name evidence="6" type="ORF">BJL90_01985</name>
    <name evidence="7" type="ORF">CLFO_36350</name>
</gene>
<proteinExistence type="inferred from homology"/>
<keyword evidence="3 5" id="KW-0777">Teichoic acid biosynthesis</keyword>
<dbReference type="PANTHER" id="PTHR34136:SF1">
    <property type="entry name" value="UDP-N-ACETYL-D-MANNOSAMINURONIC ACID TRANSFERASE"/>
    <property type="match status" value="1"/>
</dbReference>
<dbReference type="EMBL" id="CP017603">
    <property type="protein sequence ID" value="AOY74831.1"/>
    <property type="molecule type" value="Genomic_DNA"/>
</dbReference>
<evidence type="ECO:0000313" key="6">
    <source>
        <dbReference type="EMBL" id="AOY74831.1"/>
    </source>
</evidence>